<evidence type="ECO:0000313" key="2">
    <source>
        <dbReference type="EMBL" id="GAQ84162.1"/>
    </source>
</evidence>
<protein>
    <submittedName>
        <fullName evidence="2">Uncharacterized protein</fullName>
    </submittedName>
</protein>
<feature type="compositionally biased region" description="Basic and acidic residues" evidence="1">
    <location>
        <begin position="40"/>
        <end position="53"/>
    </location>
</feature>
<dbReference type="OMA" id="FAATSCH"/>
<dbReference type="EMBL" id="DF237127">
    <property type="protein sequence ID" value="GAQ84162.1"/>
    <property type="molecule type" value="Genomic_DNA"/>
</dbReference>
<feature type="compositionally biased region" description="Basic and acidic residues" evidence="1">
    <location>
        <begin position="62"/>
        <end position="72"/>
    </location>
</feature>
<reference evidence="2 3" key="1">
    <citation type="journal article" date="2014" name="Nat. Commun.">
        <title>Klebsormidium flaccidum genome reveals primary factors for plant terrestrial adaptation.</title>
        <authorList>
            <person name="Hori K."/>
            <person name="Maruyama F."/>
            <person name="Fujisawa T."/>
            <person name="Togashi T."/>
            <person name="Yamamoto N."/>
            <person name="Seo M."/>
            <person name="Sato S."/>
            <person name="Yamada T."/>
            <person name="Mori H."/>
            <person name="Tajima N."/>
            <person name="Moriyama T."/>
            <person name="Ikeuchi M."/>
            <person name="Watanabe M."/>
            <person name="Wada H."/>
            <person name="Kobayashi K."/>
            <person name="Saito M."/>
            <person name="Masuda T."/>
            <person name="Sasaki-Sekimoto Y."/>
            <person name="Mashiguchi K."/>
            <person name="Awai K."/>
            <person name="Shimojima M."/>
            <person name="Masuda S."/>
            <person name="Iwai M."/>
            <person name="Nobusawa T."/>
            <person name="Narise T."/>
            <person name="Kondo S."/>
            <person name="Saito H."/>
            <person name="Sato R."/>
            <person name="Murakawa M."/>
            <person name="Ihara Y."/>
            <person name="Oshima-Yamada Y."/>
            <person name="Ohtaka K."/>
            <person name="Satoh M."/>
            <person name="Sonobe K."/>
            <person name="Ishii M."/>
            <person name="Ohtani R."/>
            <person name="Kanamori-Sato M."/>
            <person name="Honoki R."/>
            <person name="Miyazaki D."/>
            <person name="Mochizuki H."/>
            <person name="Umetsu J."/>
            <person name="Higashi K."/>
            <person name="Shibata D."/>
            <person name="Kamiya Y."/>
            <person name="Sato N."/>
            <person name="Nakamura Y."/>
            <person name="Tabata S."/>
            <person name="Ida S."/>
            <person name="Kurokawa K."/>
            <person name="Ohta H."/>
        </authorList>
    </citation>
    <scope>NUCLEOTIDE SEQUENCE [LARGE SCALE GENOMIC DNA]</scope>
    <source>
        <strain evidence="2 3">NIES-2285</strain>
    </source>
</reference>
<dbReference type="AlphaFoldDB" id="A0A1Y1I2H3"/>
<evidence type="ECO:0000256" key="1">
    <source>
        <dbReference type="SAM" id="MobiDB-lite"/>
    </source>
</evidence>
<organism evidence="2 3">
    <name type="scientific">Klebsormidium nitens</name>
    <name type="common">Green alga</name>
    <name type="synonym">Ulothrix nitens</name>
    <dbReference type="NCBI Taxonomy" id="105231"/>
    <lineage>
        <taxon>Eukaryota</taxon>
        <taxon>Viridiplantae</taxon>
        <taxon>Streptophyta</taxon>
        <taxon>Klebsormidiophyceae</taxon>
        <taxon>Klebsormidiales</taxon>
        <taxon>Klebsormidiaceae</taxon>
        <taxon>Klebsormidium</taxon>
    </lineage>
</organism>
<feature type="non-terminal residue" evidence="2">
    <location>
        <position position="1"/>
    </location>
</feature>
<sequence length="204" mass="22634">KNAELHESLLKVERDIAKLGTESVISELKLRSLTNALLDRSGKKDIKTEEPHSKSLSKSSNARREEARPGRVREDPRAVINALLEDKKDSLGLQKRVKDVAAQVSLRPQDITDSLRNLYNRFAATSCHGLDGPLVLVNQALIPEVNVRAALCLFLDWGKVTYAYIEDGVVVKSPYRLPSDPSIEIELGMSLPAIQDRIAGHKSF</sequence>
<dbReference type="Proteomes" id="UP000054558">
    <property type="component" value="Unassembled WGS sequence"/>
</dbReference>
<evidence type="ECO:0000313" key="3">
    <source>
        <dbReference type="Proteomes" id="UP000054558"/>
    </source>
</evidence>
<keyword evidence="3" id="KW-1185">Reference proteome</keyword>
<proteinExistence type="predicted"/>
<feature type="region of interest" description="Disordered" evidence="1">
    <location>
        <begin position="40"/>
        <end position="72"/>
    </location>
</feature>
<accession>A0A1Y1I2H3</accession>
<gene>
    <name evidence="2" type="ORF">KFL_001780180</name>
</gene>
<name>A0A1Y1I2H3_KLENI</name>